<evidence type="ECO:0000259" key="2">
    <source>
        <dbReference type="Pfam" id="PF05699"/>
    </source>
</evidence>
<protein>
    <recommendedName>
        <fullName evidence="2">HAT C-terminal dimerisation domain-containing protein</fullName>
    </recommendedName>
</protein>
<dbReference type="InterPro" id="IPR012337">
    <property type="entry name" value="RNaseH-like_sf"/>
</dbReference>
<feature type="region of interest" description="Disordered" evidence="1">
    <location>
        <begin position="1"/>
        <end position="50"/>
    </location>
</feature>
<dbReference type="AlphaFoldDB" id="A0A2N9EYS8"/>
<gene>
    <name evidence="3" type="ORF">FSB_LOCUS7596</name>
</gene>
<dbReference type="PANTHER" id="PTHR23272">
    <property type="entry name" value="BED FINGER-RELATED"/>
    <property type="match status" value="1"/>
</dbReference>
<evidence type="ECO:0000256" key="1">
    <source>
        <dbReference type="SAM" id="MobiDB-lite"/>
    </source>
</evidence>
<dbReference type="InterPro" id="IPR008906">
    <property type="entry name" value="HATC_C_dom"/>
</dbReference>
<dbReference type="SUPFAM" id="SSF53098">
    <property type="entry name" value="Ribonuclease H-like"/>
    <property type="match status" value="1"/>
</dbReference>
<dbReference type="GO" id="GO:0046983">
    <property type="term" value="F:protein dimerization activity"/>
    <property type="evidence" value="ECO:0007669"/>
    <property type="project" value="InterPro"/>
</dbReference>
<accession>A0A2N9EYS8</accession>
<feature type="domain" description="HAT C-terminal dimerisation" evidence="2">
    <location>
        <begin position="193"/>
        <end position="223"/>
    </location>
</feature>
<feature type="compositionally biased region" description="Polar residues" evidence="1">
    <location>
        <begin position="30"/>
        <end position="40"/>
    </location>
</feature>
<evidence type="ECO:0000313" key="3">
    <source>
        <dbReference type="EMBL" id="SPC79714.1"/>
    </source>
</evidence>
<proteinExistence type="predicted"/>
<dbReference type="PANTHER" id="PTHR23272:SF193">
    <property type="entry name" value="OS07G0624100 PROTEIN"/>
    <property type="match status" value="1"/>
</dbReference>
<dbReference type="Pfam" id="PF05699">
    <property type="entry name" value="Dimer_Tnp_hAT"/>
    <property type="match status" value="1"/>
</dbReference>
<reference evidence="3" key="1">
    <citation type="submission" date="2018-02" db="EMBL/GenBank/DDBJ databases">
        <authorList>
            <person name="Cohen D.B."/>
            <person name="Kent A.D."/>
        </authorList>
    </citation>
    <scope>NUCLEOTIDE SEQUENCE</scope>
</reference>
<name>A0A2N9EYS8_FAGSY</name>
<dbReference type="EMBL" id="OIVN01000408">
    <property type="protein sequence ID" value="SPC79714.1"/>
    <property type="molecule type" value="Genomic_DNA"/>
</dbReference>
<organism evidence="3">
    <name type="scientific">Fagus sylvatica</name>
    <name type="common">Beechnut</name>
    <dbReference type="NCBI Taxonomy" id="28930"/>
    <lineage>
        <taxon>Eukaryota</taxon>
        <taxon>Viridiplantae</taxon>
        <taxon>Streptophyta</taxon>
        <taxon>Embryophyta</taxon>
        <taxon>Tracheophyta</taxon>
        <taxon>Spermatophyta</taxon>
        <taxon>Magnoliopsida</taxon>
        <taxon>eudicotyledons</taxon>
        <taxon>Gunneridae</taxon>
        <taxon>Pentapetalae</taxon>
        <taxon>rosids</taxon>
        <taxon>fabids</taxon>
        <taxon>Fagales</taxon>
        <taxon>Fagaceae</taxon>
        <taxon>Fagus</taxon>
    </lineage>
</organism>
<feature type="compositionally biased region" description="Polar residues" evidence="1">
    <location>
        <begin position="1"/>
        <end position="18"/>
    </location>
</feature>
<sequence length="261" mass="29801">MDVASNPNPNEPNQSTPTDPIIIPDELTLPTESQPVPSNTKHFKEPTSKGGTKWYLRRKMMKESCIVGCKFLHMRCCAHILNLIVQEGLKDNHESTAKVAKKFERAFDRMVIDDDQYMEYFEELDENGKNPKRPPRSLDWENARLDGDSLLKRMAEDLCQVLNDTHDPWKSAVEGVLAALRLKRIMVNANLWWTSTGGRVLDPFRSSLSPLTVEALICCQNWLRSTSSPVKLQEAMDEVQSIDEELELALELEIEWIVFAS</sequence>